<dbReference type="Proteomes" id="UP000801864">
    <property type="component" value="Unassembled WGS sequence"/>
</dbReference>
<feature type="region of interest" description="Disordered" evidence="1">
    <location>
        <begin position="40"/>
        <end position="76"/>
    </location>
</feature>
<dbReference type="AlphaFoldDB" id="A0A9P4X691"/>
<evidence type="ECO:0000313" key="3">
    <source>
        <dbReference type="Proteomes" id="UP000801864"/>
    </source>
</evidence>
<feature type="compositionally biased region" description="Acidic residues" evidence="1">
    <location>
        <begin position="1"/>
        <end position="11"/>
    </location>
</feature>
<organism evidence="2 3">
    <name type="scientific">Trichoderma lentiforme</name>
    <dbReference type="NCBI Taxonomy" id="1567552"/>
    <lineage>
        <taxon>Eukaryota</taxon>
        <taxon>Fungi</taxon>
        <taxon>Dikarya</taxon>
        <taxon>Ascomycota</taxon>
        <taxon>Pezizomycotina</taxon>
        <taxon>Sordariomycetes</taxon>
        <taxon>Hypocreomycetidae</taxon>
        <taxon>Hypocreales</taxon>
        <taxon>Hypocreaceae</taxon>
        <taxon>Trichoderma</taxon>
    </lineage>
</organism>
<feature type="compositionally biased region" description="Low complexity" evidence="1">
    <location>
        <begin position="43"/>
        <end position="54"/>
    </location>
</feature>
<feature type="region of interest" description="Disordered" evidence="1">
    <location>
        <begin position="407"/>
        <end position="468"/>
    </location>
</feature>
<keyword evidence="3" id="KW-1185">Reference proteome</keyword>
<dbReference type="EMBL" id="QLNT01000025">
    <property type="protein sequence ID" value="KAF3059127.1"/>
    <property type="molecule type" value="Genomic_DNA"/>
</dbReference>
<sequence length="468" mass="52487">MAFSDSSDDNLPDTAPLPPSLQLDASLVPTQMQANIIHDVDITQGTTQGTTQNTAPRSSEMAISATPSSNTAPPSISASLRRQAGESFQTWGVRVKLIVSQEALGCDLSQSEARKLLGVPDLSRTYEAQVGKWTEDIKTLFCEFEVTCRTLYLVSFNRDHEDLALSFHFEKLSDKWREYCFLYGHKKFQRLANTWKCRTLSNFRAFIEQTAASNKAFRKLDKPSSCQFWFKKNYSPEAFVDIFNFCNKNINIKRSKKAMPKYATREDGLYRAFQKACDKGVEDPTKAPKLHEYMGALMCCPGHTEAKLGKAWTAFETARPEIAQALRVNCLGFAMIDGEQFHPAPVEGYSKPRHLLRVSNPNYLSGKPLGGDGARTIAEKKQKVVKRKRDAKVAEDEGISDIDDVALGDKRQKQNHDEESLEMEFNPYPESEKEDVEEDEGIGADGEKNDDGIPNSFTDLLADNGIYE</sequence>
<gene>
    <name evidence="2" type="ORF">CFAM422_011712</name>
</gene>
<evidence type="ECO:0000313" key="2">
    <source>
        <dbReference type="EMBL" id="KAF3059127.1"/>
    </source>
</evidence>
<name>A0A9P4X691_9HYPO</name>
<feature type="compositionally biased region" description="Acidic residues" evidence="1">
    <location>
        <begin position="432"/>
        <end position="442"/>
    </location>
</feature>
<evidence type="ECO:0000256" key="1">
    <source>
        <dbReference type="SAM" id="MobiDB-lite"/>
    </source>
</evidence>
<proteinExistence type="predicted"/>
<reference evidence="2 3" key="1">
    <citation type="submission" date="2018-06" db="EMBL/GenBank/DDBJ databases">
        <title>Genome analysis of cellulolytic fungus Trichoderma lentiforme CFAM-422.</title>
        <authorList>
            <person name="Steindorff A.S."/>
            <person name="Formighieri E.F."/>
            <person name="Midorikawa G.E.O."/>
            <person name="Tamietti M.S."/>
            <person name="Ramos E.Z."/>
            <person name="Silva A.S."/>
            <person name="Bon E.P.S."/>
            <person name="Mendes T.D."/>
            <person name="Damaso M.C.T."/>
            <person name="Favaro L.C.L."/>
        </authorList>
    </citation>
    <scope>NUCLEOTIDE SEQUENCE [LARGE SCALE GENOMIC DNA]</scope>
    <source>
        <strain evidence="2 3">CFAM-422</strain>
    </source>
</reference>
<accession>A0A9P4X691</accession>
<feature type="compositionally biased region" description="Low complexity" evidence="1">
    <location>
        <begin position="62"/>
        <end position="76"/>
    </location>
</feature>
<comment type="caution">
    <text evidence="2">The sequence shown here is derived from an EMBL/GenBank/DDBJ whole genome shotgun (WGS) entry which is preliminary data.</text>
</comment>
<feature type="region of interest" description="Disordered" evidence="1">
    <location>
        <begin position="1"/>
        <end position="22"/>
    </location>
</feature>
<feature type="compositionally biased region" description="Basic and acidic residues" evidence="1">
    <location>
        <begin position="407"/>
        <end position="418"/>
    </location>
</feature>
<protein>
    <submittedName>
        <fullName evidence="2">Uncharacterized protein</fullName>
    </submittedName>
</protein>